<reference evidence="2" key="2">
    <citation type="submission" date="2023-11" db="UniProtKB">
        <authorList>
            <consortium name="WormBaseParasite"/>
        </authorList>
    </citation>
    <scope>IDENTIFICATION</scope>
</reference>
<sequence>MYKEGPVGGIDNYLKDDHLNYIAISYLEISNNKLTFNVTTLIHSNGKIAFYYDYISKGIKGNQVKSGLNGVIKCENNEGNKMAETKVHEKWIQSGTLVEYELLGGNDECQCYE</sequence>
<dbReference type="AlphaFoldDB" id="A0AA85G8D8"/>
<proteinExistence type="predicted"/>
<evidence type="ECO:0000313" key="1">
    <source>
        <dbReference type="Proteomes" id="UP000050792"/>
    </source>
</evidence>
<reference evidence="1" key="1">
    <citation type="submission" date="2022-06" db="EMBL/GenBank/DDBJ databases">
        <authorList>
            <person name="Berger JAMES D."/>
            <person name="Berger JAMES D."/>
        </authorList>
    </citation>
    <scope>NUCLEOTIDE SEQUENCE [LARGE SCALE GENOMIC DNA]</scope>
</reference>
<accession>A0AA85G8D8</accession>
<keyword evidence="1" id="KW-1185">Reference proteome</keyword>
<protein>
    <submittedName>
        <fullName evidence="2">Uncharacterized protein</fullName>
    </submittedName>
</protein>
<name>A0AA85G8D8_9TREM</name>
<organism evidence="1 2">
    <name type="scientific">Schistosoma rodhaini</name>
    <dbReference type="NCBI Taxonomy" id="6188"/>
    <lineage>
        <taxon>Eukaryota</taxon>
        <taxon>Metazoa</taxon>
        <taxon>Spiralia</taxon>
        <taxon>Lophotrochozoa</taxon>
        <taxon>Platyhelminthes</taxon>
        <taxon>Trematoda</taxon>
        <taxon>Digenea</taxon>
        <taxon>Strigeidida</taxon>
        <taxon>Schistosomatoidea</taxon>
        <taxon>Schistosomatidae</taxon>
        <taxon>Schistosoma</taxon>
    </lineage>
</organism>
<dbReference type="WBParaSite" id="SRDH1_85970.1">
    <property type="protein sequence ID" value="SRDH1_85970.1"/>
    <property type="gene ID" value="SRDH1_85970"/>
</dbReference>
<dbReference type="Proteomes" id="UP000050792">
    <property type="component" value="Unassembled WGS sequence"/>
</dbReference>
<evidence type="ECO:0000313" key="2">
    <source>
        <dbReference type="WBParaSite" id="SRDH1_85970.1"/>
    </source>
</evidence>